<evidence type="ECO:0000256" key="5">
    <source>
        <dbReference type="ARBA" id="ARBA00048200"/>
    </source>
</evidence>
<dbReference type="EMBL" id="AP026973">
    <property type="protein sequence ID" value="BDT76526.1"/>
    <property type="molecule type" value="Genomic_DNA"/>
</dbReference>
<evidence type="ECO:0000313" key="8">
    <source>
        <dbReference type="EMBL" id="BDT76526.1"/>
    </source>
</evidence>
<dbReference type="CDD" id="cd05254">
    <property type="entry name" value="dTDP_HR_like_SDR_e"/>
    <property type="match status" value="1"/>
</dbReference>
<name>A0A9C7FAW6_9BURK</name>
<evidence type="ECO:0000256" key="3">
    <source>
        <dbReference type="ARBA" id="ARBA00012929"/>
    </source>
</evidence>
<dbReference type="InterPro" id="IPR005913">
    <property type="entry name" value="dTDP_dehydrorham_reduct"/>
</dbReference>
<comment type="cofactor">
    <cofactor evidence="6">
        <name>Mg(2+)</name>
        <dbReference type="ChEBI" id="CHEBI:18420"/>
    </cofactor>
    <text evidence="6">Binds 1 Mg(2+) ion per monomer.</text>
</comment>
<evidence type="ECO:0000256" key="1">
    <source>
        <dbReference type="ARBA" id="ARBA00004781"/>
    </source>
</evidence>
<dbReference type="InterPro" id="IPR029903">
    <property type="entry name" value="RmlD-like-bd"/>
</dbReference>
<dbReference type="Proteomes" id="UP001211097">
    <property type="component" value="Chromosome"/>
</dbReference>
<dbReference type="GO" id="GO:0005829">
    <property type="term" value="C:cytosol"/>
    <property type="evidence" value="ECO:0007669"/>
    <property type="project" value="TreeGrafter"/>
</dbReference>
<dbReference type="PANTHER" id="PTHR10491:SF4">
    <property type="entry name" value="METHIONINE ADENOSYLTRANSFERASE 2 SUBUNIT BETA"/>
    <property type="match status" value="1"/>
</dbReference>
<feature type="domain" description="RmlD-like substrate binding" evidence="7">
    <location>
        <begin position="12"/>
        <end position="231"/>
    </location>
</feature>
<gene>
    <name evidence="8" type="ORF">PKF023_03290</name>
</gene>
<comment type="pathway">
    <text evidence="1 6">Carbohydrate biosynthesis; dTDP-L-rhamnose biosynthesis.</text>
</comment>
<dbReference type="GO" id="GO:0008831">
    <property type="term" value="F:dTDP-4-dehydrorhamnose reductase activity"/>
    <property type="evidence" value="ECO:0007669"/>
    <property type="project" value="UniProtKB-EC"/>
</dbReference>
<dbReference type="Gene3D" id="3.40.50.720">
    <property type="entry name" value="NAD(P)-binding Rossmann-like Domain"/>
    <property type="match status" value="1"/>
</dbReference>
<dbReference type="KEGG" id="pyt:PKF023_03290"/>
<evidence type="ECO:0000256" key="2">
    <source>
        <dbReference type="ARBA" id="ARBA00010944"/>
    </source>
</evidence>
<reference evidence="8" key="1">
    <citation type="submission" date="2022-11" db="EMBL/GenBank/DDBJ databases">
        <title>Complete Genome Sequences of three Polynucleobacter sp. Subcluster PnecC Strains KF022, KF023, and KF032 Isolated from a Shallow Eutrophic Lake in Japan.</title>
        <authorList>
            <person name="Ogata Y."/>
            <person name="Watanabe K."/>
            <person name="Takemine S."/>
            <person name="Shindo C."/>
            <person name="Kurokawa R."/>
            <person name="Suda W."/>
        </authorList>
    </citation>
    <scope>NUCLEOTIDE SEQUENCE</scope>
    <source>
        <strain evidence="8">KF023</strain>
    </source>
</reference>
<dbReference type="AlphaFoldDB" id="A0A9C7FAW6"/>
<evidence type="ECO:0000259" key="7">
    <source>
        <dbReference type="Pfam" id="PF04321"/>
    </source>
</evidence>
<dbReference type="Pfam" id="PF04321">
    <property type="entry name" value="RmlD_sub_bind"/>
    <property type="match status" value="1"/>
</dbReference>
<evidence type="ECO:0000256" key="6">
    <source>
        <dbReference type="RuleBase" id="RU364082"/>
    </source>
</evidence>
<sequence length="293" mass="32535">MLIKMTLKPTTALILGATGMMGNTLFRYLNQSPGFISYGTIRNSSDIKRFKAEDAQQILSGLDVGNLAQLADIIKTLKPDVVVNCIGIVKQLSEADDPLQVIPINSLLPHQLAKICLSHQSRLIHLSTDCVFSGNKGLYTESDFPDANDLYGRSKYLGEVDYPNTITLRTSIIGHEMHSNKSLINWFLSQSGEIQGFTKAIFSGLPTIELSKVIRDYVIPNKSMRGVYHISSDPIDKFHLLELTKNIYGKEINIIPTDKLKIDRSLDSSRFQAATGYSPPGWPDLILSMKNFG</sequence>
<dbReference type="InterPro" id="IPR036291">
    <property type="entry name" value="NAD(P)-bd_dom_sf"/>
</dbReference>
<keyword evidence="6" id="KW-0560">Oxidoreductase</keyword>
<evidence type="ECO:0000256" key="4">
    <source>
        <dbReference type="ARBA" id="ARBA00017099"/>
    </source>
</evidence>
<proteinExistence type="inferred from homology"/>
<comment type="function">
    <text evidence="6">Catalyzes the reduction of dTDP-6-deoxy-L-lyxo-4-hexulose to yield dTDP-L-rhamnose.</text>
</comment>
<dbReference type="PANTHER" id="PTHR10491">
    <property type="entry name" value="DTDP-4-DEHYDRORHAMNOSE REDUCTASE"/>
    <property type="match status" value="1"/>
</dbReference>
<dbReference type="EC" id="1.1.1.133" evidence="3 6"/>
<protein>
    <recommendedName>
        <fullName evidence="4 6">dTDP-4-dehydrorhamnose reductase</fullName>
        <ecNumber evidence="3 6">1.1.1.133</ecNumber>
    </recommendedName>
</protein>
<keyword evidence="6" id="KW-0521">NADP</keyword>
<dbReference type="GO" id="GO:0019305">
    <property type="term" value="P:dTDP-rhamnose biosynthetic process"/>
    <property type="evidence" value="ECO:0007669"/>
    <property type="project" value="TreeGrafter"/>
</dbReference>
<organism evidence="8">
    <name type="scientific">Polynucleobacter yangtzensis</name>
    <dbReference type="NCBI Taxonomy" id="1743159"/>
    <lineage>
        <taxon>Bacteria</taxon>
        <taxon>Pseudomonadati</taxon>
        <taxon>Pseudomonadota</taxon>
        <taxon>Betaproteobacteria</taxon>
        <taxon>Burkholderiales</taxon>
        <taxon>Burkholderiaceae</taxon>
        <taxon>Polynucleobacter</taxon>
    </lineage>
</organism>
<comment type="similarity">
    <text evidence="2 6">Belongs to the dTDP-4-dehydrorhamnose reductase family.</text>
</comment>
<dbReference type="SUPFAM" id="SSF51735">
    <property type="entry name" value="NAD(P)-binding Rossmann-fold domains"/>
    <property type="match status" value="1"/>
</dbReference>
<accession>A0A9C7FAW6</accession>
<comment type="catalytic activity">
    <reaction evidence="5 6">
        <text>dTDP-beta-L-rhamnose + NADP(+) = dTDP-4-dehydro-beta-L-rhamnose + NADPH + H(+)</text>
        <dbReference type="Rhea" id="RHEA:21796"/>
        <dbReference type="ChEBI" id="CHEBI:15378"/>
        <dbReference type="ChEBI" id="CHEBI:57510"/>
        <dbReference type="ChEBI" id="CHEBI:57783"/>
        <dbReference type="ChEBI" id="CHEBI:58349"/>
        <dbReference type="ChEBI" id="CHEBI:62830"/>
        <dbReference type="EC" id="1.1.1.133"/>
    </reaction>
</comment>